<evidence type="ECO:0000313" key="2">
    <source>
        <dbReference type="Proteomes" id="UP001516400"/>
    </source>
</evidence>
<dbReference type="EMBL" id="JABFTP020000185">
    <property type="protein sequence ID" value="KAL3285645.1"/>
    <property type="molecule type" value="Genomic_DNA"/>
</dbReference>
<accession>A0ABD2P488</accession>
<name>A0ABD2P488_9CUCU</name>
<organism evidence="1 2">
    <name type="scientific">Cryptolaemus montrouzieri</name>
    <dbReference type="NCBI Taxonomy" id="559131"/>
    <lineage>
        <taxon>Eukaryota</taxon>
        <taxon>Metazoa</taxon>
        <taxon>Ecdysozoa</taxon>
        <taxon>Arthropoda</taxon>
        <taxon>Hexapoda</taxon>
        <taxon>Insecta</taxon>
        <taxon>Pterygota</taxon>
        <taxon>Neoptera</taxon>
        <taxon>Endopterygota</taxon>
        <taxon>Coleoptera</taxon>
        <taxon>Polyphaga</taxon>
        <taxon>Cucujiformia</taxon>
        <taxon>Coccinelloidea</taxon>
        <taxon>Coccinellidae</taxon>
        <taxon>Scymninae</taxon>
        <taxon>Scymnini</taxon>
        <taxon>Cryptolaemus</taxon>
    </lineage>
</organism>
<sequence length="211" mass="24052">MTWRSCCVEQNFECAAVETVICSRRVFIVQATWRRQGVFFKRLNSLLGIISNDKISYTIGRDFNINLLNNDRNKLLFISMLESLGAKVTINEPTRITSSTRTCIDDIITNVTQHEAHIEESNISDHAGQILKLPLYGDFVKNVTKLDGKYLINKRNSYLDNSIITNCVVLEESLIKIIRKLYEDNVAYVKIDGRLSKPIKTTMGLRQGCSL</sequence>
<evidence type="ECO:0008006" key="3">
    <source>
        <dbReference type="Google" id="ProtNLM"/>
    </source>
</evidence>
<gene>
    <name evidence="1" type="ORF">HHI36_000177</name>
</gene>
<reference evidence="1 2" key="1">
    <citation type="journal article" date="2021" name="BMC Biol.">
        <title>Horizontally acquired antibacterial genes associated with adaptive radiation of ladybird beetles.</title>
        <authorList>
            <person name="Li H.S."/>
            <person name="Tang X.F."/>
            <person name="Huang Y.H."/>
            <person name="Xu Z.Y."/>
            <person name="Chen M.L."/>
            <person name="Du X.Y."/>
            <person name="Qiu B.Y."/>
            <person name="Chen P.T."/>
            <person name="Zhang W."/>
            <person name="Slipinski A."/>
            <person name="Escalona H.E."/>
            <person name="Waterhouse R.M."/>
            <person name="Zwick A."/>
            <person name="Pang H."/>
        </authorList>
    </citation>
    <scope>NUCLEOTIDE SEQUENCE [LARGE SCALE GENOMIC DNA]</scope>
    <source>
        <strain evidence="1">SYSU2018</strain>
    </source>
</reference>
<proteinExistence type="predicted"/>
<dbReference type="Proteomes" id="UP001516400">
    <property type="component" value="Unassembled WGS sequence"/>
</dbReference>
<dbReference type="PANTHER" id="PTHR33776:SF4">
    <property type="entry name" value="ENDONUCLEASE_EXONUCLEASE_PHOSPHATASE DOMAIN-CONTAINING PROTEIN"/>
    <property type="match status" value="1"/>
</dbReference>
<dbReference type="AlphaFoldDB" id="A0ABD2P488"/>
<keyword evidence="2" id="KW-1185">Reference proteome</keyword>
<evidence type="ECO:0000313" key="1">
    <source>
        <dbReference type="EMBL" id="KAL3285645.1"/>
    </source>
</evidence>
<dbReference type="PANTHER" id="PTHR33776">
    <property type="entry name" value="ENDO/EXONUCLEASE/PHOSPHATASE DOMAIN-CONTAINING PROTEIN"/>
    <property type="match status" value="1"/>
</dbReference>
<protein>
    <recommendedName>
        <fullName evidence="3">Reverse transcriptase</fullName>
    </recommendedName>
</protein>
<comment type="caution">
    <text evidence="1">The sequence shown here is derived from an EMBL/GenBank/DDBJ whole genome shotgun (WGS) entry which is preliminary data.</text>
</comment>